<organism evidence="2 3">
    <name type="scientific">Puniceibacterium antarcticum</name>
    <dbReference type="NCBI Taxonomy" id="1206336"/>
    <lineage>
        <taxon>Bacteria</taxon>
        <taxon>Pseudomonadati</taxon>
        <taxon>Pseudomonadota</taxon>
        <taxon>Alphaproteobacteria</taxon>
        <taxon>Rhodobacterales</taxon>
        <taxon>Paracoccaceae</taxon>
        <taxon>Puniceibacterium</taxon>
    </lineage>
</organism>
<evidence type="ECO:0000313" key="3">
    <source>
        <dbReference type="Proteomes" id="UP000231259"/>
    </source>
</evidence>
<accession>A0A2G8RF68</accession>
<evidence type="ECO:0000256" key="1">
    <source>
        <dbReference type="SAM" id="MobiDB-lite"/>
    </source>
</evidence>
<dbReference type="SUPFAM" id="SSF52266">
    <property type="entry name" value="SGNH hydrolase"/>
    <property type="match status" value="1"/>
</dbReference>
<gene>
    <name evidence="2" type="ORF">P775_11010</name>
</gene>
<dbReference type="EMBL" id="AWWI01000066">
    <property type="protein sequence ID" value="PIL20190.1"/>
    <property type="molecule type" value="Genomic_DNA"/>
</dbReference>
<sequence length="650" mass="69059">MAASGERTVDKSYLDAVDDLLGHSDNTVGRVAVDLLSTRIAAAGPLAEALAAKVGTDVTDALDTRTTILEAESNDARPSVDTTAEGIAATSTGQEFRLVSNDLDVAFYRYRNEAGSAVLIETVPSVAALVAKADAADLASEIDVRSALIDSADGTEMVGFEDQNGYVQGYIQGDGSYDVLEVYFGTDGIRTPLYEVYDDGIEDGRVVHIDKFGVVLQEYPENPADASGGGSEPAVLTAQPNATYGLLRKLAGDQNANILVCSDSTGAGTDRWVYKISDAIAAWDGSVRVEYRAWDDSAKNYATAIVVYAGSGGATCTIWNAAVAGRQLYYLHGEHFDAAYGQTAADWLIINHGHNHDHNWTPEVHAAILIGGGQQIAMRHPYAGVSIVAQNPRLDNTQGTNRSLGAQFAARSMGWSLVDAFSLFQQAGKPPAWYDDDGTDPIHPSVIEGGGDDEIVQTLIAPLISNQISLSQARDPTLYDRVRNLLSNGLLSDWTASVPDDWELVNCTSAEETTIYETAAISARLTNNTATGAQLRQTMTGDKVRALRGRYVTAAFRAWIPTATTSGVAGTDIKSSSDGGATYGSSSRGWSVTNTNGRGGWLWMCQSALIPADATHIQISSPGQNIGAAMDIIIDRGILVPGSLPKDMEF</sequence>
<proteinExistence type="predicted"/>
<feature type="region of interest" description="Disordered" evidence="1">
    <location>
        <begin position="568"/>
        <end position="589"/>
    </location>
</feature>
<evidence type="ECO:0000313" key="2">
    <source>
        <dbReference type="EMBL" id="PIL20190.1"/>
    </source>
</evidence>
<reference evidence="2 3" key="1">
    <citation type="submission" date="2013-09" db="EMBL/GenBank/DDBJ databases">
        <title>Genome sequencing of Phaeobacter antarcticus sp. nov. SM1211.</title>
        <authorList>
            <person name="Zhang X.-Y."/>
            <person name="Liu C."/>
            <person name="Chen X.-L."/>
            <person name="Xie B.-B."/>
            <person name="Qin Q.-L."/>
            <person name="Rong J.-C."/>
            <person name="Zhang Y.-Z."/>
        </authorList>
    </citation>
    <scope>NUCLEOTIDE SEQUENCE [LARGE SCALE GENOMIC DNA]</scope>
    <source>
        <strain evidence="2 3">SM1211</strain>
    </source>
</reference>
<comment type="caution">
    <text evidence="2">The sequence shown here is derived from an EMBL/GenBank/DDBJ whole genome shotgun (WGS) entry which is preliminary data.</text>
</comment>
<keyword evidence="3" id="KW-1185">Reference proteome</keyword>
<dbReference type="AlphaFoldDB" id="A0A2G8RF68"/>
<name>A0A2G8RF68_9RHOB</name>
<dbReference type="Proteomes" id="UP000231259">
    <property type="component" value="Unassembled WGS sequence"/>
</dbReference>
<protein>
    <submittedName>
        <fullName evidence="2">Uncharacterized protein</fullName>
    </submittedName>
</protein>